<dbReference type="PANTHER" id="PTHR43713:SF3">
    <property type="entry name" value="GLUTAMATE-1-SEMIALDEHYDE 2,1-AMINOMUTASE 1, CHLOROPLASTIC-RELATED"/>
    <property type="match status" value="1"/>
</dbReference>
<dbReference type="RefSeq" id="WP_075066964.1">
    <property type="nucleotide sequence ID" value="NZ_LKAJ02000001.1"/>
</dbReference>
<evidence type="ECO:0000256" key="3">
    <source>
        <dbReference type="ARBA" id="ARBA00008981"/>
    </source>
</evidence>
<evidence type="ECO:0000256" key="2">
    <source>
        <dbReference type="ARBA" id="ARBA00004819"/>
    </source>
</evidence>
<evidence type="ECO:0000256" key="6">
    <source>
        <dbReference type="ARBA" id="ARBA00023244"/>
    </source>
</evidence>
<dbReference type="PROSITE" id="PS00600">
    <property type="entry name" value="AA_TRANSFER_CLASS_3"/>
    <property type="match status" value="1"/>
</dbReference>
<dbReference type="GO" id="GO:0008483">
    <property type="term" value="F:transaminase activity"/>
    <property type="evidence" value="ECO:0007669"/>
    <property type="project" value="InterPro"/>
</dbReference>
<comment type="subunit">
    <text evidence="7">Homodimer.</text>
</comment>
<reference evidence="9" key="3">
    <citation type="submission" date="2021-06" db="EMBL/GenBank/DDBJ databases">
        <title>Genomic Description and Analysis of Intracellular Bacteria, Candidatus Berkiella cookevillensis and Candidatus Berkiella aquae.</title>
        <authorList>
            <person name="Kidane D.T."/>
            <person name="Mehari Y.T."/>
            <person name="Rice F.C."/>
            <person name="Arivett B.A."/>
            <person name="Farone A.L."/>
            <person name="Berk S.G."/>
            <person name="Farone M.B."/>
        </authorList>
    </citation>
    <scope>NUCLEOTIDE SEQUENCE</scope>
    <source>
        <strain evidence="9">HT99</strain>
    </source>
</reference>
<comment type="caution">
    <text evidence="8">The sequence shown here is derived from an EMBL/GenBank/DDBJ whole genome shotgun (WGS) entry which is preliminary data.</text>
</comment>
<dbReference type="GO" id="GO:0006782">
    <property type="term" value="P:protoporphyrinogen IX biosynthetic process"/>
    <property type="evidence" value="ECO:0007669"/>
    <property type="project" value="UniProtKB-UniRule"/>
</dbReference>
<dbReference type="GO" id="GO:0030170">
    <property type="term" value="F:pyridoxal phosphate binding"/>
    <property type="evidence" value="ECO:0007669"/>
    <property type="project" value="InterPro"/>
</dbReference>
<organism evidence="8">
    <name type="scientific">Candidatus Berkiella aquae</name>
    <dbReference type="NCBI Taxonomy" id="295108"/>
    <lineage>
        <taxon>Bacteria</taxon>
        <taxon>Pseudomonadati</taxon>
        <taxon>Pseudomonadota</taxon>
        <taxon>Gammaproteobacteria</taxon>
        <taxon>Candidatus Berkiellales</taxon>
        <taxon>Candidatus Berkiellaceae</taxon>
        <taxon>Candidatus Berkiella</taxon>
    </lineage>
</organism>
<evidence type="ECO:0000256" key="4">
    <source>
        <dbReference type="ARBA" id="ARBA00022898"/>
    </source>
</evidence>
<comment type="pathway">
    <text evidence="2">Porphyrin-containing compound metabolism; protoporphyrin-IX biosynthesis; 5-aminolevulinate from L-glutamyl-tRNA(Glu): step 2/2.</text>
</comment>
<dbReference type="EC" id="5.4.3.8" evidence="7"/>
<keyword evidence="7" id="KW-0963">Cytoplasm</keyword>
<dbReference type="PANTHER" id="PTHR43713">
    <property type="entry name" value="GLUTAMATE-1-SEMIALDEHYDE 2,1-AMINOMUTASE"/>
    <property type="match status" value="1"/>
</dbReference>
<keyword evidence="4 7" id="KW-0663">Pyridoxal phosphate</keyword>
<proteinExistence type="inferred from homology"/>
<dbReference type="NCBIfam" id="NF000818">
    <property type="entry name" value="PRK00062.1"/>
    <property type="match status" value="1"/>
</dbReference>
<keyword evidence="10" id="KW-1185">Reference proteome</keyword>
<dbReference type="InterPro" id="IPR015422">
    <property type="entry name" value="PyrdxlP-dep_Trfase_small"/>
</dbReference>
<evidence type="ECO:0000256" key="7">
    <source>
        <dbReference type="HAMAP-Rule" id="MF_00375"/>
    </source>
</evidence>
<dbReference type="EMBL" id="LKAJ02000001">
    <property type="protein sequence ID" value="MCS5710227.1"/>
    <property type="molecule type" value="Genomic_DNA"/>
</dbReference>
<dbReference type="InterPro" id="IPR015421">
    <property type="entry name" value="PyrdxlP-dep_Trfase_major"/>
</dbReference>
<comment type="similarity">
    <text evidence="3 7">Belongs to the class-III pyridoxal-phosphate-dependent aminotransferase family. HemL subfamily.</text>
</comment>
<dbReference type="InterPro" id="IPR004639">
    <property type="entry name" value="4pyrrol_synth_GluAld_NH2Trfase"/>
</dbReference>
<dbReference type="Gene3D" id="3.90.1150.10">
    <property type="entry name" value="Aspartate Aminotransferase, domain 1"/>
    <property type="match status" value="1"/>
</dbReference>
<feature type="modified residue" description="N6-(pyridoxal phosphate)lysine" evidence="7">
    <location>
        <position position="265"/>
    </location>
</feature>
<keyword evidence="5 7" id="KW-0413">Isomerase</keyword>
<dbReference type="InterPro" id="IPR049704">
    <property type="entry name" value="Aminotrans_3_PPA_site"/>
</dbReference>
<dbReference type="CDD" id="cd00610">
    <property type="entry name" value="OAT_like"/>
    <property type="match status" value="1"/>
</dbReference>
<dbReference type="InterPro" id="IPR015424">
    <property type="entry name" value="PyrdxlP-dep_Trfase"/>
</dbReference>
<dbReference type="Pfam" id="PF00202">
    <property type="entry name" value="Aminotran_3"/>
    <property type="match status" value="1"/>
</dbReference>
<reference evidence="9" key="2">
    <citation type="journal article" date="2016" name="Genome Announc.">
        <title>Draft Genome Sequences of Two Novel Amoeba-Resistant Intranuclear Bacteria, 'Candidatus Berkiella cookevillensis' and 'Candidatus Berkiella aquae'.</title>
        <authorList>
            <person name="Mehari Y.T."/>
            <person name="Arivett B.A."/>
            <person name="Farone A.L."/>
            <person name="Gunderson J.H."/>
            <person name="Farone M.B."/>
        </authorList>
    </citation>
    <scope>NUCLEOTIDE SEQUENCE</scope>
    <source>
        <strain evidence="9">HT99</strain>
    </source>
</reference>
<protein>
    <recommendedName>
        <fullName evidence="7">Glutamate-1-semialdehyde 2,1-aminomutase</fullName>
        <shortName evidence="7">GSA</shortName>
        <ecNumber evidence="7">5.4.3.8</ecNumber>
    </recommendedName>
    <alternativeName>
        <fullName evidence="7">Glutamate-1-semialdehyde aminotransferase</fullName>
        <shortName evidence="7">GSA-AT</shortName>
    </alternativeName>
</protein>
<dbReference type="GO" id="GO:0005737">
    <property type="term" value="C:cytoplasm"/>
    <property type="evidence" value="ECO:0007669"/>
    <property type="project" value="UniProtKB-SubCell"/>
</dbReference>
<comment type="subcellular location">
    <subcellularLocation>
        <location evidence="7">Cytoplasm</location>
    </subcellularLocation>
</comment>
<dbReference type="InterPro" id="IPR005814">
    <property type="entry name" value="Aminotrans_3"/>
</dbReference>
<sequence length="427" mass="46447">MSHSETLFAEAQQYIPGGVNSPVRAFKSVGGTPLFFDSAKGPYLFDEDHRQFIDYVGSWGPMILGHQDPYVISAVQEAMHKGLSFGAPTRSEVTLAKLVCELVPSIEQVRMVSSGTEATMTALRLARGFTGKHMIVKFEGCYHGHSDSLLIKAGSGALTLGHPSSPGVPPDVAKYTLNLEYNNSQSVIEAFKQYGPQIAAIIVEPIAGNIGCVLPHRDFLRTLRQICDQYGALLIFDEIITGFRVGLEGAQGLYQITPDLTTFGKILGGGMPVGALGGKKHIMSHLAPVGPVYQAGTLSGNPIAMAAGIATLTKLKRPGFYQELQQITESLVDGLQSLSQKHHVPLQINWLTGMFSLFFTAEPKVSYYKEVMQCDVEKFNRFYHGMLAEGIYFGPSAFESAFTSITHDKKCIDETLRAADKVFASLT</sequence>
<dbReference type="Gene3D" id="3.40.640.10">
    <property type="entry name" value="Type I PLP-dependent aspartate aminotransferase-like (Major domain)"/>
    <property type="match status" value="1"/>
</dbReference>
<evidence type="ECO:0000256" key="5">
    <source>
        <dbReference type="ARBA" id="ARBA00023235"/>
    </source>
</evidence>
<evidence type="ECO:0000313" key="9">
    <source>
        <dbReference type="EMBL" id="MCS5710227.1"/>
    </source>
</evidence>
<evidence type="ECO:0000256" key="1">
    <source>
        <dbReference type="ARBA" id="ARBA00001933"/>
    </source>
</evidence>
<dbReference type="HAMAP" id="MF_00375">
    <property type="entry name" value="HemL_aminotrans_3"/>
    <property type="match status" value="1"/>
</dbReference>
<comment type="catalytic activity">
    <reaction evidence="7">
        <text>(S)-4-amino-5-oxopentanoate = 5-aminolevulinate</text>
        <dbReference type="Rhea" id="RHEA:14265"/>
        <dbReference type="ChEBI" id="CHEBI:57501"/>
        <dbReference type="ChEBI" id="CHEBI:356416"/>
        <dbReference type="EC" id="5.4.3.8"/>
    </reaction>
</comment>
<accession>A0A0Q9YT41</accession>
<dbReference type="NCBIfam" id="TIGR00713">
    <property type="entry name" value="hemL"/>
    <property type="match status" value="1"/>
</dbReference>
<dbReference type="STRING" id="295108.HT99x_02350"/>
<reference evidence="8" key="1">
    <citation type="submission" date="2015-09" db="EMBL/GenBank/DDBJ databases">
        <title>Draft Genome Sequences of Two Novel Amoeba-resistant Intranuclear Bacteria, Candidatus Berkiella cookevillensis and Candidatus Berkiella aquae.</title>
        <authorList>
            <person name="Mehari Y.T."/>
            <person name="Arivett B.A."/>
            <person name="Farone A.L."/>
            <person name="Gunderson J.H."/>
            <person name="Farone M.B."/>
        </authorList>
    </citation>
    <scope>NUCLEOTIDE SEQUENCE [LARGE SCALE GENOMIC DNA]</scope>
    <source>
        <strain evidence="8">HT99</strain>
    </source>
</reference>
<dbReference type="Proteomes" id="UP000051497">
    <property type="component" value="Unassembled WGS sequence"/>
</dbReference>
<dbReference type="EMBL" id="LKAJ01000010">
    <property type="protein sequence ID" value="KRG20618.1"/>
    <property type="molecule type" value="Genomic_DNA"/>
</dbReference>
<dbReference type="PATRIC" id="fig|1590043.3.peg.2399"/>
<keyword evidence="6 7" id="KW-0627">Porphyrin biosynthesis</keyword>
<evidence type="ECO:0000313" key="10">
    <source>
        <dbReference type="Proteomes" id="UP000051497"/>
    </source>
</evidence>
<dbReference type="FunFam" id="3.40.640.10:FF:000021">
    <property type="entry name" value="Glutamate-1-semialdehyde 2,1-aminomutase"/>
    <property type="match status" value="1"/>
</dbReference>
<name>A0A0Q9YT41_9GAMM</name>
<dbReference type="GO" id="GO:0042286">
    <property type="term" value="F:glutamate-1-semialdehyde 2,1-aminomutase activity"/>
    <property type="evidence" value="ECO:0007669"/>
    <property type="project" value="UniProtKB-UniRule"/>
</dbReference>
<gene>
    <name evidence="7 8" type="primary">hemL</name>
    <name evidence="9" type="ORF">HT99x_002165</name>
    <name evidence="8" type="ORF">HT99x_02350</name>
</gene>
<evidence type="ECO:0000313" key="8">
    <source>
        <dbReference type="EMBL" id="KRG20618.1"/>
    </source>
</evidence>
<dbReference type="SUPFAM" id="SSF53383">
    <property type="entry name" value="PLP-dependent transferases"/>
    <property type="match status" value="1"/>
</dbReference>
<dbReference type="UniPathway" id="UPA00251">
    <property type="reaction ID" value="UER00317"/>
</dbReference>
<comment type="cofactor">
    <cofactor evidence="1 7">
        <name>pyridoxal 5'-phosphate</name>
        <dbReference type="ChEBI" id="CHEBI:597326"/>
    </cofactor>
</comment>
<dbReference type="OrthoDB" id="9801052at2"/>
<dbReference type="AlphaFoldDB" id="A0A0Q9YT41"/>